<dbReference type="NCBIfam" id="TIGR00214">
    <property type="entry name" value="lipB"/>
    <property type="match status" value="1"/>
</dbReference>
<dbReference type="EC" id="2.3.1.181" evidence="5 6"/>
<gene>
    <name evidence="5 8" type="primary">lipB</name>
    <name evidence="8" type="ORF">K1718_13825</name>
</gene>
<comment type="pathway">
    <text evidence="1 5 6">Protein modification; protein lipoylation via endogenous pathway; protein N(6)-(lipoyl)lysine from octanoyl-[acyl-carrier-protein]: step 1/2.</text>
</comment>
<feature type="binding site" evidence="5">
    <location>
        <begin position="177"/>
        <end position="179"/>
    </location>
    <ligand>
        <name>substrate</name>
    </ligand>
</feature>
<comment type="miscellaneous">
    <text evidence="5">In the reaction, the free carboxyl group of octanoic acid is attached via an amide linkage to the epsilon-amino group of a specific lysine residue of lipoyl domains of lipoate-dependent enzymes.</text>
</comment>
<comment type="similarity">
    <text evidence="5 6">Belongs to the LipB family.</text>
</comment>
<dbReference type="EMBL" id="CP120863">
    <property type="protein sequence ID" value="WFE87259.1"/>
    <property type="molecule type" value="Genomic_DNA"/>
</dbReference>
<keyword evidence="3 5" id="KW-0012">Acyltransferase</keyword>
<feature type="binding site" evidence="5">
    <location>
        <begin position="89"/>
        <end position="96"/>
    </location>
    <ligand>
        <name>substrate</name>
    </ligand>
</feature>
<organism evidence="8 9">
    <name type="scientific">Roseibium porphyridii</name>
    <dbReference type="NCBI Taxonomy" id="2866279"/>
    <lineage>
        <taxon>Bacteria</taxon>
        <taxon>Pseudomonadati</taxon>
        <taxon>Pseudomonadota</taxon>
        <taxon>Alphaproteobacteria</taxon>
        <taxon>Hyphomicrobiales</taxon>
        <taxon>Stappiaceae</taxon>
        <taxon>Roseibium</taxon>
    </lineage>
</organism>
<proteinExistence type="inferred from homology"/>
<protein>
    <recommendedName>
        <fullName evidence="5 6">Octanoyltransferase</fullName>
        <ecNumber evidence="5 6">2.3.1.181</ecNumber>
    </recommendedName>
    <alternativeName>
        <fullName evidence="5">Lipoate-protein ligase B</fullName>
    </alternativeName>
    <alternativeName>
        <fullName evidence="5">Lipoyl/octanoyl transferase</fullName>
    </alternativeName>
    <alternativeName>
        <fullName evidence="5">Octanoyl-[acyl-carrier-protein]-protein N-octanoyltransferase</fullName>
    </alternativeName>
</protein>
<dbReference type="RefSeq" id="WP_152501419.1">
    <property type="nucleotide sequence ID" value="NZ_CP120863.1"/>
</dbReference>
<dbReference type="NCBIfam" id="NF010921">
    <property type="entry name" value="PRK14341.1"/>
    <property type="match status" value="1"/>
</dbReference>
<feature type="site" description="Lowers pKa of active site Cys" evidence="5">
    <location>
        <position position="161"/>
    </location>
</feature>
<evidence type="ECO:0000256" key="3">
    <source>
        <dbReference type="ARBA" id="ARBA00023315"/>
    </source>
</evidence>
<evidence type="ECO:0000256" key="5">
    <source>
        <dbReference type="HAMAP-Rule" id="MF_00013"/>
    </source>
</evidence>
<evidence type="ECO:0000256" key="4">
    <source>
        <dbReference type="ARBA" id="ARBA00024732"/>
    </source>
</evidence>
<feature type="binding site" evidence="5">
    <location>
        <begin position="164"/>
        <end position="166"/>
    </location>
    <ligand>
        <name>substrate</name>
    </ligand>
</feature>
<keyword evidence="5" id="KW-0963">Cytoplasm</keyword>
<dbReference type="PANTHER" id="PTHR10993">
    <property type="entry name" value="OCTANOYLTRANSFERASE"/>
    <property type="match status" value="1"/>
</dbReference>
<dbReference type="Gene3D" id="3.30.930.10">
    <property type="entry name" value="Bira Bifunctional Protein, Domain 2"/>
    <property type="match status" value="1"/>
</dbReference>
<dbReference type="InterPro" id="IPR004143">
    <property type="entry name" value="BPL_LPL_catalytic"/>
</dbReference>
<dbReference type="PROSITE" id="PS01313">
    <property type="entry name" value="LIPB"/>
    <property type="match status" value="1"/>
</dbReference>
<keyword evidence="9" id="KW-1185">Reference proteome</keyword>
<dbReference type="SUPFAM" id="SSF55681">
    <property type="entry name" value="Class II aaRS and biotin synthetases"/>
    <property type="match status" value="1"/>
</dbReference>
<dbReference type="CDD" id="cd16444">
    <property type="entry name" value="LipB"/>
    <property type="match status" value="1"/>
</dbReference>
<comment type="function">
    <text evidence="4 5 6">Catalyzes the transfer of endogenously produced octanoic acid from octanoyl-acyl-carrier-protein onto the lipoyl domains of lipoate-dependent enzymes. Lipoyl-ACP can also act as a substrate although octanoyl-ACP is likely to be the physiological substrate.</text>
</comment>
<evidence type="ECO:0000256" key="6">
    <source>
        <dbReference type="PIRNR" id="PIRNR016262"/>
    </source>
</evidence>
<name>A0ABY8EXZ6_9HYPH</name>
<evidence type="ECO:0000256" key="1">
    <source>
        <dbReference type="ARBA" id="ARBA00004821"/>
    </source>
</evidence>
<sequence>MSPADRDSLALKFLPESGSAPVEWTISDKLVDYETALAAMNERVERIISGDAPEQVWLLEHPPLYTAGTSADDSDLVSPDRFPVYRTGRGGQHTYHGPGQRVAYVMLDLKRRQQDVRAFVAALEAWLINSLWHYHIRGERREDRVGVWVRRPDRGAQVEDKIAAIGIRVRKWVTFHGISFNVEPDLEHFSGIIPCGVEEHGVTSLVDLGIPVGLAENDSVLRAEFEKIFGDTR</sequence>
<evidence type="ECO:0000256" key="2">
    <source>
        <dbReference type="ARBA" id="ARBA00022679"/>
    </source>
</evidence>
<keyword evidence="2 5" id="KW-0808">Transferase</keyword>
<dbReference type="PANTHER" id="PTHR10993:SF7">
    <property type="entry name" value="LIPOYLTRANSFERASE 2, MITOCHONDRIAL-RELATED"/>
    <property type="match status" value="1"/>
</dbReference>
<evidence type="ECO:0000313" key="8">
    <source>
        <dbReference type="EMBL" id="WFE87259.1"/>
    </source>
</evidence>
<dbReference type="NCBIfam" id="NF010925">
    <property type="entry name" value="PRK14345.1"/>
    <property type="match status" value="1"/>
</dbReference>
<dbReference type="HAMAP" id="MF_00013">
    <property type="entry name" value="LipB"/>
    <property type="match status" value="1"/>
</dbReference>
<evidence type="ECO:0000259" key="7">
    <source>
        <dbReference type="PROSITE" id="PS51733"/>
    </source>
</evidence>
<reference evidence="8 9" key="1">
    <citation type="submission" date="2023-03" db="EMBL/GenBank/DDBJ databases">
        <title>Roseibium porphyridii sp. nov. and Roseibium rhodosorbium sp. nov. isolated from marine algae, Porphyridium cruentum and Rhodosorus marinus, respectively.</title>
        <authorList>
            <person name="Lee M.W."/>
            <person name="Choi B.J."/>
            <person name="Lee J.K."/>
            <person name="Choi D.G."/>
            <person name="Baek J.H."/>
            <person name="Bayburt H."/>
            <person name="Kim J.M."/>
            <person name="Han D.M."/>
            <person name="Kim K.H."/>
            <person name="Jeon C.O."/>
        </authorList>
    </citation>
    <scope>NUCLEOTIDE SEQUENCE [LARGE SCALE GENOMIC DNA]</scope>
    <source>
        <strain evidence="8 9">KMA01</strain>
    </source>
</reference>
<accession>A0ABY8EXZ6</accession>
<feature type="active site" description="Acyl-thioester intermediate" evidence="5">
    <location>
        <position position="195"/>
    </location>
</feature>
<dbReference type="Proteomes" id="UP001209803">
    <property type="component" value="Chromosome"/>
</dbReference>
<dbReference type="InterPro" id="IPR045864">
    <property type="entry name" value="aa-tRNA-synth_II/BPL/LPL"/>
</dbReference>
<dbReference type="InterPro" id="IPR000544">
    <property type="entry name" value="Octanoyltransferase"/>
</dbReference>
<dbReference type="PIRSF" id="PIRSF016262">
    <property type="entry name" value="LPLase"/>
    <property type="match status" value="1"/>
</dbReference>
<comment type="catalytic activity">
    <reaction evidence="5 6">
        <text>octanoyl-[ACP] + L-lysyl-[protein] = N(6)-octanoyl-L-lysyl-[protein] + holo-[ACP] + H(+)</text>
        <dbReference type="Rhea" id="RHEA:17665"/>
        <dbReference type="Rhea" id="RHEA-COMP:9636"/>
        <dbReference type="Rhea" id="RHEA-COMP:9685"/>
        <dbReference type="Rhea" id="RHEA-COMP:9752"/>
        <dbReference type="Rhea" id="RHEA-COMP:9928"/>
        <dbReference type="ChEBI" id="CHEBI:15378"/>
        <dbReference type="ChEBI" id="CHEBI:29969"/>
        <dbReference type="ChEBI" id="CHEBI:64479"/>
        <dbReference type="ChEBI" id="CHEBI:78463"/>
        <dbReference type="ChEBI" id="CHEBI:78809"/>
        <dbReference type="EC" id="2.3.1.181"/>
    </reaction>
</comment>
<dbReference type="InterPro" id="IPR020605">
    <property type="entry name" value="Octanoyltransferase_CS"/>
</dbReference>
<dbReference type="Pfam" id="PF21948">
    <property type="entry name" value="LplA-B_cat"/>
    <property type="match status" value="1"/>
</dbReference>
<evidence type="ECO:0000313" key="9">
    <source>
        <dbReference type="Proteomes" id="UP001209803"/>
    </source>
</evidence>
<dbReference type="PROSITE" id="PS51733">
    <property type="entry name" value="BPL_LPL_CATALYTIC"/>
    <property type="match status" value="1"/>
</dbReference>
<dbReference type="GO" id="GO:0033819">
    <property type="term" value="F:lipoyl(octanoyl) transferase activity"/>
    <property type="evidence" value="ECO:0007669"/>
    <property type="project" value="UniProtKB-EC"/>
</dbReference>
<comment type="subcellular location">
    <subcellularLocation>
        <location evidence="5">Cytoplasm</location>
    </subcellularLocation>
</comment>
<feature type="domain" description="BPL/LPL catalytic" evidence="7">
    <location>
        <begin position="50"/>
        <end position="233"/>
    </location>
</feature>